<feature type="domain" description="LppM" evidence="2">
    <location>
        <begin position="35"/>
        <end position="214"/>
    </location>
</feature>
<evidence type="ECO:0000313" key="4">
    <source>
        <dbReference type="Proteomes" id="UP000231586"/>
    </source>
</evidence>
<gene>
    <name evidence="3" type="ORF">CLV34_1223</name>
</gene>
<evidence type="ECO:0000259" key="2">
    <source>
        <dbReference type="Pfam" id="PF21946"/>
    </source>
</evidence>
<dbReference type="EMBL" id="PGTZ01000007">
    <property type="protein sequence ID" value="PJI93748.1"/>
    <property type="molecule type" value="Genomic_DNA"/>
</dbReference>
<accession>A0A2M8WS56</accession>
<dbReference type="Pfam" id="PF21946">
    <property type="entry name" value="LppM"/>
    <property type="match status" value="1"/>
</dbReference>
<dbReference type="Proteomes" id="UP000231586">
    <property type="component" value="Unassembled WGS sequence"/>
</dbReference>
<keyword evidence="4" id="KW-1185">Reference proteome</keyword>
<keyword evidence="1" id="KW-0472">Membrane</keyword>
<keyword evidence="1" id="KW-0812">Transmembrane</keyword>
<dbReference type="RefSeq" id="WP_100349392.1">
    <property type="nucleotide sequence ID" value="NZ_PGTZ01000007.1"/>
</dbReference>
<protein>
    <recommendedName>
        <fullName evidence="2">LppM domain-containing protein</fullName>
    </recommendedName>
</protein>
<name>A0A2M8WS56_9MICO</name>
<dbReference type="AlphaFoldDB" id="A0A2M8WS56"/>
<dbReference type="OrthoDB" id="3712375at2"/>
<evidence type="ECO:0000256" key="1">
    <source>
        <dbReference type="SAM" id="Phobius"/>
    </source>
</evidence>
<comment type="caution">
    <text evidence="3">The sequence shown here is derived from an EMBL/GenBank/DDBJ whole genome shotgun (WGS) entry which is preliminary data.</text>
</comment>
<proteinExistence type="predicted"/>
<organism evidence="3 4">
    <name type="scientific">Luteimicrobium subarcticum</name>
    <dbReference type="NCBI Taxonomy" id="620910"/>
    <lineage>
        <taxon>Bacteria</taxon>
        <taxon>Bacillati</taxon>
        <taxon>Actinomycetota</taxon>
        <taxon>Actinomycetes</taxon>
        <taxon>Micrococcales</taxon>
        <taxon>Luteimicrobium</taxon>
    </lineage>
</organism>
<dbReference type="InterPro" id="IPR053807">
    <property type="entry name" value="LppM"/>
</dbReference>
<evidence type="ECO:0000313" key="3">
    <source>
        <dbReference type="EMBL" id="PJI93748.1"/>
    </source>
</evidence>
<feature type="transmembrane region" description="Helical" evidence="1">
    <location>
        <begin position="231"/>
        <end position="251"/>
    </location>
</feature>
<reference evidence="3 4" key="1">
    <citation type="submission" date="2017-11" db="EMBL/GenBank/DDBJ databases">
        <title>Genomic Encyclopedia of Archaeal and Bacterial Type Strains, Phase II (KMG-II): From Individual Species to Whole Genera.</title>
        <authorList>
            <person name="Goeker M."/>
        </authorList>
    </citation>
    <scope>NUCLEOTIDE SEQUENCE [LARGE SCALE GENOMIC DNA]</scope>
    <source>
        <strain evidence="3 4">DSM 22413</strain>
    </source>
</reference>
<keyword evidence="1" id="KW-1133">Transmembrane helix</keyword>
<sequence>MPLTTPIARSRRRHRTGSLLALAGVAVLALAGCGRLDADLRVNIDDTTDGTIVLAVPDRVATALGETPDALWQRVLDQHDLAARLGDSATSAPYHAGGYTGTKITLHATPLADLATAVADGPGDETLTIARQAADRGDQFVVDVHLDLSAATLARLGDEDAGTASSAAGGDAATASPAGDDVELALTFPGKVASADGTGASSSENTVTWSSSDGVLDGHAVAWSSNQGTRVPWYVFALPALVLATIVTLVLTTVARNRRRDAAGGPPSRH</sequence>